<evidence type="ECO:0000313" key="1">
    <source>
        <dbReference type="EMBL" id="GAF85583.1"/>
    </source>
</evidence>
<sequence length="80" mass="8827">MLLEGHPGGCGLGRFSYLIGSIRHSYTESGQGNQFFIIDAVTECHHLGEGDLHILADNLQSRPFGHAARHRLQIVSDRKS</sequence>
<gene>
    <name evidence="1" type="ORF">S01H1_04754</name>
</gene>
<comment type="caution">
    <text evidence="1">The sequence shown here is derived from an EMBL/GenBank/DDBJ whole genome shotgun (WGS) entry which is preliminary data.</text>
</comment>
<organism evidence="1">
    <name type="scientific">marine sediment metagenome</name>
    <dbReference type="NCBI Taxonomy" id="412755"/>
    <lineage>
        <taxon>unclassified sequences</taxon>
        <taxon>metagenomes</taxon>
        <taxon>ecological metagenomes</taxon>
    </lineage>
</organism>
<proteinExistence type="predicted"/>
<reference evidence="1" key="1">
    <citation type="journal article" date="2014" name="Front. Microbiol.">
        <title>High frequency of phylogenetically diverse reductive dehalogenase-homologous genes in deep subseafloor sedimentary metagenomes.</title>
        <authorList>
            <person name="Kawai M."/>
            <person name="Futagami T."/>
            <person name="Toyoda A."/>
            <person name="Takaki Y."/>
            <person name="Nishi S."/>
            <person name="Hori S."/>
            <person name="Arai W."/>
            <person name="Tsubouchi T."/>
            <person name="Morono Y."/>
            <person name="Uchiyama I."/>
            <person name="Ito T."/>
            <person name="Fujiyama A."/>
            <person name="Inagaki F."/>
            <person name="Takami H."/>
        </authorList>
    </citation>
    <scope>NUCLEOTIDE SEQUENCE</scope>
    <source>
        <strain evidence="1">Expedition CK06-06</strain>
    </source>
</reference>
<name>X0SWL4_9ZZZZ</name>
<protein>
    <submittedName>
        <fullName evidence="1">Uncharacterized protein</fullName>
    </submittedName>
</protein>
<accession>X0SWL4</accession>
<dbReference type="AlphaFoldDB" id="X0SWL4"/>
<dbReference type="EMBL" id="BARS01002492">
    <property type="protein sequence ID" value="GAF85583.1"/>
    <property type="molecule type" value="Genomic_DNA"/>
</dbReference>